<proteinExistence type="predicted"/>
<name>A0A8K0V522_9ENTR</name>
<evidence type="ECO:0000313" key="3">
    <source>
        <dbReference type="Proteomes" id="UP000659047"/>
    </source>
</evidence>
<dbReference type="RefSeq" id="WP_238713771.1">
    <property type="nucleotide sequence ID" value="NZ_JAEPBH010000021.1"/>
</dbReference>
<evidence type="ECO:0000259" key="1">
    <source>
        <dbReference type="Pfam" id="PF26079"/>
    </source>
</evidence>
<keyword evidence="3" id="KW-1185">Reference proteome</keyword>
<dbReference type="InterPro" id="IPR058530">
    <property type="entry name" value="Baseplate_J-like_C"/>
</dbReference>
<evidence type="ECO:0000313" key="2">
    <source>
        <dbReference type="EMBL" id="MBK4715543.1"/>
    </source>
</evidence>
<reference evidence="2" key="1">
    <citation type="submission" date="2021-01" db="EMBL/GenBank/DDBJ databases">
        <title>Intestinitalea alba gen. nov., sp. nov., a novel genus of the family Enterobacteriaceae, isolated from the gut of the plastic-eating mealworm Tenebrio molitor L.</title>
        <authorList>
            <person name="Yang Y."/>
        </authorList>
    </citation>
    <scope>NUCLEOTIDE SEQUENCE</scope>
    <source>
        <strain evidence="2">BIT-L3</strain>
    </source>
</reference>
<dbReference type="Pfam" id="PF26079">
    <property type="entry name" value="Baseplate_J_C"/>
    <property type="match status" value="1"/>
</dbReference>
<dbReference type="Proteomes" id="UP000659047">
    <property type="component" value="Unassembled WGS sequence"/>
</dbReference>
<accession>A0A8K0V522</accession>
<gene>
    <name evidence="2" type="ORF">JJB97_09395</name>
</gene>
<protein>
    <recommendedName>
        <fullName evidence="1">Baseplate J-like C-terminal domain-containing protein</fullName>
    </recommendedName>
</protein>
<organism evidence="2 3">
    <name type="scientific">Tenebrionibacter intestinalis</name>
    <dbReference type="NCBI Taxonomy" id="2799638"/>
    <lineage>
        <taxon>Bacteria</taxon>
        <taxon>Pseudomonadati</taxon>
        <taxon>Pseudomonadota</taxon>
        <taxon>Gammaproteobacteria</taxon>
        <taxon>Enterobacterales</taxon>
        <taxon>Enterobacteriaceae</taxon>
        <taxon>Tenebrionibacter/Tenebrionicola group</taxon>
        <taxon>Tenebrionibacter</taxon>
    </lineage>
</organism>
<dbReference type="EMBL" id="JAEPBH010000021">
    <property type="protein sequence ID" value="MBK4715543.1"/>
    <property type="molecule type" value="Genomic_DNA"/>
</dbReference>
<feature type="domain" description="Baseplate J-like C-terminal" evidence="1">
    <location>
        <begin position="31"/>
        <end position="78"/>
    </location>
</feature>
<comment type="caution">
    <text evidence="2">The sequence shown here is derived from an EMBL/GenBank/DDBJ whole genome shotgun (WGS) entry which is preliminary data.</text>
</comment>
<sequence>MFYVVPVLALQGHPVLRCHTSPKSLCDPLRITPQALRLFVCRAIAKVSGLTDFKLRSPADDVLYAEATELLTVGEITWL</sequence>
<dbReference type="AlphaFoldDB" id="A0A8K0V522"/>